<dbReference type="EMBL" id="CP066539">
    <property type="protein sequence ID" value="QRL02550.1"/>
    <property type="molecule type" value="Genomic_DNA"/>
</dbReference>
<dbReference type="AlphaFoldDB" id="A0AAP9ZEQ3"/>
<dbReference type="Proteomes" id="UP000663479">
    <property type="component" value="Chromosome"/>
</dbReference>
<reference evidence="1" key="1">
    <citation type="submission" date="2020-12" db="EMBL/GenBank/DDBJ databases">
        <title>Genome reconstruction of Halomonas venusta strain DSM 4743.</title>
        <authorList>
            <person name="Aguirre-Garrido J.F."/>
            <person name="Hernandez-Soto L.M."/>
            <person name="Martinez-Abarca F."/>
        </authorList>
    </citation>
    <scope>NUCLEOTIDE SEQUENCE</scope>
    <source>
        <strain evidence="1">4743</strain>
    </source>
</reference>
<proteinExistence type="predicted"/>
<protein>
    <submittedName>
        <fullName evidence="1">Uncharacterized protein</fullName>
    </submittedName>
</protein>
<dbReference type="RefSeq" id="WP_186808789.1">
    <property type="nucleotide sequence ID" value="NZ_BJUL01000001.1"/>
</dbReference>
<gene>
    <name evidence="1" type="ORF">JDS37_14770</name>
</gene>
<accession>A0AAP9ZEQ3</accession>
<sequence length="215" mass="23304">MKDVDNQPHLFTLLCTLLVFLTLPAYSHATNSPGSTVQDEQVMPGDIKGVVIIESPKTGALLQLRGIAGRGMLISRETPTQQQDEAHCVSVPMRFAAGDFGGSSIGIRSVEPIQLVIYDDEVMQKLTAGDEVVSEDYDITGQNEARLGDVKIISGLTLSYGFVLNPGEWSWLSVFGQAQNEVSCERLNINGTDPIDSALGNNRIAYESASSRRQC</sequence>
<name>A0AAP9ZEQ3_9GAMM</name>
<organism evidence="1 2">
    <name type="scientific">Vreelandella venusta</name>
    <dbReference type="NCBI Taxonomy" id="44935"/>
    <lineage>
        <taxon>Bacteria</taxon>
        <taxon>Pseudomonadati</taxon>
        <taxon>Pseudomonadota</taxon>
        <taxon>Gammaproteobacteria</taxon>
        <taxon>Oceanospirillales</taxon>
        <taxon>Halomonadaceae</taxon>
        <taxon>Vreelandella</taxon>
    </lineage>
</organism>
<evidence type="ECO:0000313" key="2">
    <source>
        <dbReference type="Proteomes" id="UP000663479"/>
    </source>
</evidence>
<evidence type="ECO:0000313" key="1">
    <source>
        <dbReference type="EMBL" id="QRL02550.1"/>
    </source>
</evidence>